<keyword evidence="2" id="KW-0732">Signal</keyword>
<evidence type="ECO:0000256" key="2">
    <source>
        <dbReference type="RuleBase" id="RU362097"/>
    </source>
</evidence>
<reference evidence="4" key="2">
    <citation type="journal article" date="2021" name="PeerJ">
        <title>Extensive microbial diversity within the chicken gut microbiome revealed by metagenomics and culture.</title>
        <authorList>
            <person name="Gilroy R."/>
            <person name="Ravi A."/>
            <person name="Getino M."/>
            <person name="Pursley I."/>
            <person name="Horton D.L."/>
            <person name="Alikhan N.F."/>
            <person name="Baker D."/>
            <person name="Gharbi K."/>
            <person name="Hall N."/>
            <person name="Watson M."/>
            <person name="Adriaenssens E.M."/>
            <person name="Foster-Nyarko E."/>
            <person name="Jarju S."/>
            <person name="Secka A."/>
            <person name="Antonio M."/>
            <person name="Oren A."/>
            <person name="Chaudhuri R.R."/>
            <person name="La Ragione R."/>
            <person name="Hildebrand F."/>
            <person name="Pallen M.J."/>
        </authorList>
    </citation>
    <scope>NUCLEOTIDE SEQUENCE</scope>
    <source>
        <strain evidence="4">10192</strain>
    </source>
</reference>
<protein>
    <submittedName>
        <fullName evidence="4">Efflux transporter outer membrane subunit</fullName>
    </submittedName>
</protein>
<dbReference type="GO" id="GO:0015562">
    <property type="term" value="F:efflux transmembrane transporter activity"/>
    <property type="evidence" value="ECO:0007669"/>
    <property type="project" value="InterPro"/>
</dbReference>
<feature type="signal peptide" evidence="2">
    <location>
        <begin position="1"/>
        <end position="23"/>
    </location>
</feature>
<evidence type="ECO:0000256" key="3">
    <source>
        <dbReference type="SAM" id="Coils"/>
    </source>
</evidence>
<dbReference type="PANTHER" id="PTHR30203:SF31">
    <property type="entry name" value="RND EFFLUX SYSTEM, OUTER MEMBRANE LIPOPROTEIN, NODT"/>
    <property type="match status" value="1"/>
</dbReference>
<dbReference type="AlphaFoldDB" id="A0A9D9DP18"/>
<sequence length="466" mass="52908">MKKILATILLASLTTMTFMPVMAEENIKQVNNNTPKQFKSMVKKNKKVSDDYKYAYVNMDFWGNFNDDILNEYITKAITNNYDLKMATLAVEEYYYNTRLQFSNELPKVTAGYAPNYVKMPGSSDADWMFATPAIAQYEIDIFLKNRDKTKSAKKLYEASKFDERAAYISVAAAVGTAYLNIVRLDKLIDLQKEIVDLRQEIYDLMLARNREGITSTADTVKANKSLVQGQIDLVDLEKQRDYLLHQLAVLIGESPANINELQRTPYEQIKYTGVIPAEISSDIIVQRPDYLKAEKMVEKAGIDVRVAKKEFLPTFNLTGLALFNATSIGSSWSTKNMLASIGAAGLLPIFTGGSLISNLRLKKTQYERILQNYYKTNLTAIQEVNDALVSVKKDTEKMEQTKKQAELEKTDYMFNRDKYNQGTISKLDLIQFKENLLSIDKLVAQQQIECMVDYIGLYKAAGSKL</sequence>
<evidence type="ECO:0000256" key="1">
    <source>
        <dbReference type="ARBA" id="ARBA00007613"/>
    </source>
</evidence>
<dbReference type="Gene3D" id="2.20.200.10">
    <property type="entry name" value="Outer membrane efflux proteins (OEP)"/>
    <property type="match status" value="1"/>
</dbReference>
<dbReference type="InterPro" id="IPR003423">
    <property type="entry name" value="OMP_efflux"/>
</dbReference>
<keyword evidence="2" id="KW-1134">Transmembrane beta strand</keyword>
<dbReference type="SUPFAM" id="SSF56954">
    <property type="entry name" value="Outer membrane efflux proteins (OEP)"/>
    <property type="match status" value="1"/>
</dbReference>
<proteinExistence type="inferred from homology"/>
<dbReference type="InterPro" id="IPR010131">
    <property type="entry name" value="MdtP/NodT-like"/>
</dbReference>
<comment type="subcellular location">
    <subcellularLocation>
        <location evidence="2">Cell membrane</location>
        <topology evidence="2">Lipid-anchor</topology>
    </subcellularLocation>
</comment>
<dbReference type="EMBL" id="JADIND010000142">
    <property type="protein sequence ID" value="MBO8431028.1"/>
    <property type="molecule type" value="Genomic_DNA"/>
</dbReference>
<keyword evidence="2" id="KW-0449">Lipoprotein</keyword>
<accession>A0A9D9DP18</accession>
<dbReference type="GO" id="GO:0005886">
    <property type="term" value="C:plasma membrane"/>
    <property type="evidence" value="ECO:0007669"/>
    <property type="project" value="UniProtKB-SubCell"/>
</dbReference>
<keyword evidence="2" id="KW-0564">Palmitate</keyword>
<comment type="similarity">
    <text evidence="1 2">Belongs to the outer membrane factor (OMF) (TC 1.B.17) family.</text>
</comment>
<name>A0A9D9DP18_9BACT</name>
<dbReference type="Pfam" id="PF02321">
    <property type="entry name" value="OEP"/>
    <property type="match status" value="2"/>
</dbReference>
<dbReference type="PANTHER" id="PTHR30203">
    <property type="entry name" value="OUTER MEMBRANE CATION EFFLUX PROTEIN"/>
    <property type="match status" value="1"/>
</dbReference>
<feature type="coiled-coil region" evidence="3">
    <location>
        <begin position="382"/>
        <end position="409"/>
    </location>
</feature>
<dbReference type="NCBIfam" id="TIGR01845">
    <property type="entry name" value="outer_NodT"/>
    <property type="match status" value="1"/>
</dbReference>
<dbReference type="Proteomes" id="UP000823632">
    <property type="component" value="Unassembled WGS sequence"/>
</dbReference>
<gene>
    <name evidence="4" type="ORF">IAC76_06530</name>
</gene>
<evidence type="ECO:0000313" key="4">
    <source>
        <dbReference type="EMBL" id="MBO8431028.1"/>
    </source>
</evidence>
<reference evidence="4" key="1">
    <citation type="submission" date="2020-10" db="EMBL/GenBank/DDBJ databases">
        <authorList>
            <person name="Gilroy R."/>
        </authorList>
    </citation>
    <scope>NUCLEOTIDE SEQUENCE</scope>
    <source>
        <strain evidence="4">10192</strain>
    </source>
</reference>
<organism evidence="4 5">
    <name type="scientific">Candidatus Scatousia excrementipullorum</name>
    <dbReference type="NCBI Taxonomy" id="2840936"/>
    <lineage>
        <taxon>Bacteria</taxon>
        <taxon>Candidatus Scatousia</taxon>
    </lineage>
</organism>
<feature type="chain" id="PRO_5039741562" evidence="2">
    <location>
        <begin position="24"/>
        <end position="466"/>
    </location>
</feature>
<keyword evidence="2" id="KW-0472">Membrane</keyword>
<comment type="caution">
    <text evidence="4">The sequence shown here is derived from an EMBL/GenBank/DDBJ whole genome shotgun (WGS) entry which is preliminary data.</text>
</comment>
<keyword evidence="3" id="KW-0175">Coiled coil</keyword>
<keyword evidence="2" id="KW-0812">Transmembrane</keyword>
<dbReference type="Gene3D" id="1.20.1600.10">
    <property type="entry name" value="Outer membrane efflux proteins (OEP)"/>
    <property type="match status" value="1"/>
</dbReference>
<evidence type="ECO:0000313" key="5">
    <source>
        <dbReference type="Proteomes" id="UP000823632"/>
    </source>
</evidence>